<evidence type="ECO:0000313" key="2">
    <source>
        <dbReference type="EMBL" id="CRK75397.1"/>
    </source>
</evidence>
<dbReference type="InterPro" id="IPR027463">
    <property type="entry name" value="AcrB_DN_DC_subdom"/>
</dbReference>
<protein>
    <submittedName>
        <fullName evidence="2">Putative efflux pump membrane transporter TtgB</fullName>
    </submittedName>
</protein>
<feature type="transmembrane region" description="Helical" evidence="1">
    <location>
        <begin position="359"/>
        <end position="379"/>
    </location>
</feature>
<sequence>MRDIGVSTGGVLSYFTRHKTAANLLLVVMLVLGAASLPKMRAQFFPDVVVDNVTVSVGWQGAGAEDVDAAIVQVVEPALLGVEGVQSSRAVSREGSASVTLDFEPGWDMSRAADDVQGVVDAISTLPEDADDPRVRRGTWRDRVTDVVITGPIGVEQLGLLADEFVNRLFAKGVTRATIRGVAAPNTVVEVNQTDLIRFDVTMADIAQAIGAEVTADPAGDVGATARVRTGVAKRDARAIAAIVLRSDVGGTALTIGDVAQVRVEGIDRERAYFVGDAPALSIRVDRSDQGDAINIQEQVQSVADEMSLNLPAGVSVELIRTRAEAISGRLNILIENGLTGLGLVVLLLFLFLNARTAFWVAAGIPVAMLSAIAIMYAAGLTINMISLFALIITLGIVVDDAIVVGEHADFRARRLGETPVVAAENAARRMASPVFSATVTTVIAFFGLVAIGGRFGDLISDIPFTVIAVLIASLVECFLILPHHMAGALAHGDKLRWYDLPSRTVNRGFDWFRETLFRPFIAGVIKARYPVFAGALVMLALSSVLFIKGDVQWRFFNAPERGSVTGNFAMVDSAVRADTLAQMRLMQKAIDELGAEVEARIGANPVDYVLGEIGGNAGRAISGSETKEKDQLGGVSIELIDADLRVGYSSRDFVSDLQDRAARHPQLEAISFRSWGSGPGGGDAIDVQFYGADAQTLKDASDALKEQLVQFPEVSAVEDDLPYDKEELILELTAKGQALGFTIDGLGRDLRARLNGIEAATYPVGARSATIRVELPEAALTQDFLSQMLVRSATGQYVPLADIVEVERRTGFRTVNRENGVALVSVTGELNQDDAARANEILDTIREVILPKIEADLRVSYEFSGASEDEDTFLNDARLGLMLSLLGIFLALAWVFGSWTRPVVVMAIIPFGLIGTIYGHWQWGVPLSMFTVVGLIGMIGIVINDSIVLVTTVDDYAKDRGLGPAIIDGVCDRLRPVLLTTLTTVLGLMPLLYETSSQAQFLKPTVITLVYGLGVGMALVLLIVPSLIAMQMDVRRLSEAARRAVSARGRFGARARGVVLPVLALGLMVALGFAATLGSVMATGNLAWGSAASAVAALGWFAGIVLGAGVLVFVATAIMFTMRPSKKVSGA</sequence>
<dbReference type="PANTHER" id="PTHR32063">
    <property type="match status" value="1"/>
</dbReference>
<feature type="transmembrane region" description="Helical" evidence="1">
    <location>
        <begin position="385"/>
        <end position="405"/>
    </location>
</feature>
<dbReference type="SUPFAM" id="SSF82693">
    <property type="entry name" value="Multidrug efflux transporter AcrB pore domain, PN1, PN2, PC1 and PC2 subdomains"/>
    <property type="match status" value="1"/>
</dbReference>
<name>A0A0U1NL02_9RHOB</name>
<dbReference type="GO" id="GO:0042910">
    <property type="term" value="F:xenobiotic transmembrane transporter activity"/>
    <property type="evidence" value="ECO:0007669"/>
    <property type="project" value="TreeGrafter"/>
</dbReference>
<feature type="transmembrane region" description="Helical" evidence="1">
    <location>
        <begin position="1006"/>
        <end position="1029"/>
    </location>
</feature>
<dbReference type="Pfam" id="PF00873">
    <property type="entry name" value="ACR_tran"/>
    <property type="match status" value="1"/>
</dbReference>
<feature type="transmembrane region" description="Helical" evidence="1">
    <location>
        <begin position="21"/>
        <end position="38"/>
    </location>
</feature>
<feature type="transmembrane region" description="Helical" evidence="1">
    <location>
        <begin position="928"/>
        <end position="954"/>
    </location>
</feature>
<feature type="transmembrane region" description="Helical" evidence="1">
    <location>
        <begin position="904"/>
        <end position="922"/>
    </location>
</feature>
<dbReference type="Gene3D" id="1.20.1640.10">
    <property type="entry name" value="Multidrug efflux transporter AcrB transmembrane domain"/>
    <property type="match status" value="2"/>
</dbReference>
<keyword evidence="3" id="KW-1185">Reference proteome</keyword>
<feature type="transmembrane region" description="Helical" evidence="1">
    <location>
        <begin position="1095"/>
        <end position="1121"/>
    </location>
</feature>
<dbReference type="Proteomes" id="UP000048949">
    <property type="component" value="Unassembled WGS sequence"/>
</dbReference>
<dbReference type="AlphaFoldDB" id="A0A0U1NL02"/>
<dbReference type="GO" id="GO:0005886">
    <property type="term" value="C:plasma membrane"/>
    <property type="evidence" value="ECO:0007669"/>
    <property type="project" value="TreeGrafter"/>
</dbReference>
<dbReference type="PRINTS" id="PR00702">
    <property type="entry name" value="ACRIFLAVINRP"/>
</dbReference>
<dbReference type="PANTHER" id="PTHR32063:SF33">
    <property type="entry name" value="RND SUPERFAMILY EFFLUX PUMP PERMEASE COMPONENT"/>
    <property type="match status" value="1"/>
</dbReference>
<feature type="transmembrane region" description="Helical" evidence="1">
    <location>
        <begin position="975"/>
        <end position="994"/>
    </location>
</feature>
<organism evidence="2 3">
    <name type="scientific">Nereida ignava</name>
    <dbReference type="NCBI Taxonomy" id="282199"/>
    <lineage>
        <taxon>Bacteria</taxon>
        <taxon>Pseudomonadati</taxon>
        <taxon>Pseudomonadota</taxon>
        <taxon>Alphaproteobacteria</taxon>
        <taxon>Rhodobacterales</taxon>
        <taxon>Roseobacteraceae</taxon>
        <taxon>Nereida</taxon>
    </lineage>
</organism>
<dbReference type="OrthoDB" id="174266at2"/>
<evidence type="ECO:0000256" key="1">
    <source>
        <dbReference type="SAM" id="Phobius"/>
    </source>
</evidence>
<keyword evidence="1" id="KW-1133">Transmembrane helix</keyword>
<dbReference type="Gene3D" id="3.30.2090.10">
    <property type="entry name" value="Multidrug efflux transporter AcrB TolC docking domain, DN and DC subdomains"/>
    <property type="match status" value="2"/>
</dbReference>
<accession>A0A0U1NL02</accession>
<proteinExistence type="predicted"/>
<gene>
    <name evidence="2" type="primary">ttgB</name>
    <name evidence="2" type="ORF">NIG5292_01444</name>
</gene>
<dbReference type="EMBL" id="CVQV01000006">
    <property type="protein sequence ID" value="CRK75397.1"/>
    <property type="molecule type" value="Genomic_DNA"/>
</dbReference>
<dbReference type="InterPro" id="IPR001036">
    <property type="entry name" value="Acrflvin-R"/>
</dbReference>
<dbReference type="Gene3D" id="3.30.70.1320">
    <property type="entry name" value="Multidrug efflux transporter AcrB pore domain like"/>
    <property type="match status" value="1"/>
</dbReference>
<dbReference type="SUPFAM" id="SSF82866">
    <property type="entry name" value="Multidrug efflux transporter AcrB transmembrane domain"/>
    <property type="match status" value="2"/>
</dbReference>
<dbReference type="SUPFAM" id="SSF82714">
    <property type="entry name" value="Multidrug efflux transporter AcrB TolC docking domain, DN and DC subdomains"/>
    <property type="match status" value="2"/>
</dbReference>
<evidence type="ECO:0000313" key="3">
    <source>
        <dbReference type="Proteomes" id="UP000048949"/>
    </source>
</evidence>
<feature type="transmembrane region" description="Helical" evidence="1">
    <location>
        <begin position="880"/>
        <end position="897"/>
    </location>
</feature>
<dbReference type="Gene3D" id="3.30.70.1430">
    <property type="entry name" value="Multidrug efflux transporter AcrB pore domain"/>
    <property type="match status" value="2"/>
</dbReference>
<feature type="transmembrane region" description="Helical" evidence="1">
    <location>
        <begin position="331"/>
        <end position="352"/>
    </location>
</feature>
<keyword evidence="1" id="KW-0472">Membrane</keyword>
<feature type="transmembrane region" description="Helical" evidence="1">
    <location>
        <begin position="528"/>
        <end position="548"/>
    </location>
</feature>
<feature type="transmembrane region" description="Helical" evidence="1">
    <location>
        <begin position="435"/>
        <end position="457"/>
    </location>
</feature>
<dbReference type="STRING" id="282199.GCA_001049735_01443"/>
<dbReference type="RefSeq" id="WP_048598831.1">
    <property type="nucleotide sequence ID" value="NZ_CBFHGK010000005.1"/>
</dbReference>
<keyword evidence="1" id="KW-0812">Transmembrane</keyword>
<feature type="transmembrane region" description="Helical" evidence="1">
    <location>
        <begin position="463"/>
        <end position="482"/>
    </location>
</feature>
<reference evidence="2 3" key="1">
    <citation type="submission" date="2015-04" db="EMBL/GenBank/DDBJ databases">
        <authorList>
            <person name="Syromyatnikov M.Y."/>
            <person name="Popov V.N."/>
        </authorList>
    </citation>
    <scope>NUCLEOTIDE SEQUENCE [LARGE SCALE GENOMIC DNA]</scope>
    <source>
        <strain evidence="2 3">CECT 5292</strain>
    </source>
</reference>
<dbReference type="Gene3D" id="3.30.70.1440">
    <property type="entry name" value="Multidrug efflux transporter AcrB pore domain"/>
    <property type="match status" value="1"/>
</dbReference>
<feature type="transmembrane region" description="Helical" evidence="1">
    <location>
        <begin position="1059"/>
        <end position="1083"/>
    </location>
</feature>